<evidence type="ECO:0000256" key="8">
    <source>
        <dbReference type="ARBA" id="ARBA00023136"/>
    </source>
</evidence>
<evidence type="ECO:0000256" key="2">
    <source>
        <dbReference type="ARBA" id="ARBA00010569"/>
    </source>
</evidence>
<evidence type="ECO:0000313" key="13">
    <source>
        <dbReference type="Proteomes" id="UP000440578"/>
    </source>
</evidence>
<comment type="subcellular location">
    <subcellularLocation>
        <location evidence="1">Golgi apparatus membrane</location>
        <topology evidence="1">Single-pass type II membrane protein</topology>
    </subcellularLocation>
</comment>
<organism evidence="12 13">
    <name type="scientific">Amphibalanus amphitrite</name>
    <name type="common">Striped barnacle</name>
    <name type="synonym">Balanus amphitrite</name>
    <dbReference type="NCBI Taxonomy" id="1232801"/>
    <lineage>
        <taxon>Eukaryota</taxon>
        <taxon>Metazoa</taxon>
        <taxon>Ecdysozoa</taxon>
        <taxon>Arthropoda</taxon>
        <taxon>Crustacea</taxon>
        <taxon>Multicrustacea</taxon>
        <taxon>Cirripedia</taxon>
        <taxon>Thoracica</taxon>
        <taxon>Thoracicalcarea</taxon>
        <taxon>Balanomorpha</taxon>
        <taxon>Balanoidea</taxon>
        <taxon>Balanidae</taxon>
        <taxon>Amphibalaninae</taxon>
        <taxon>Amphibalanus</taxon>
    </lineage>
</organism>
<keyword evidence="11" id="KW-0732">Signal</keyword>
<evidence type="ECO:0000256" key="10">
    <source>
        <dbReference type="SAM" id="MobiDB-lite"/>
    </source>
</evidence>
<evidence type="ECO:0000256" key="1">
    <source>
        <dbReference type="ARBA" id="ARBA00004323"/>
    </source>
</evidence>
<keyword evidence="4" id="KW-0812">Transmembrane</keyword>
<dbReference type="AlphaFoldDB" id="A0A6A4XGT5"/>
<dbReference type="InterPro" id="IPR027417">
    <property type="entry name" value="P-loop_NTPase"/>
</dbReference>
<evidence type="ECO:0000256" key="5">
    <source>
        <dbReference type="ARBA" id="ARBA00022968"/>
    </source>
</evidence>
<gene>
    <name evidence="12" type="primary">pip_3</name>
    <name evidence="12" type="ORF">FJT64_001544</name>
</gene>
<keyword evidence="7" id="KW-0333">Golgi apparatus</keyword>
<evidence type="ECO:0000313" key="12">
    <source>
        <dbReference type="EMBL" id="KAF0314081.1"/>
    </source>
</evidence>
<dbReference type="Proteomes" id="UP000440578">
    <property type="component" value="Unassembled WGS sequence"/>
</dbReference>
<evidence type="ECO:0000256" key="11">
    <source>
        <dbReference type="SAM" id="SignalP"/>
    </source>
</evidence>
<sequence>MVKSTDMASGVLICVACLLFIQSSSLRSSIDEIALSAPSSPGAALSEVSVPSRRTTAASSVRGSASRRLAATPNRTAEAQQQDLLVFTKIPRCGSTAVGHILHELSRSRGFSVWDEPPYRVRRLLPETEQQALKAVKEISQVPKPAVVIKEKSYIDFSRHGHQKPIYVSMVRDPLEHVNSWFYWLRAPFAVVERALSFGKDNAVSHLPKAPFLKKNFETCYESKDPECNYAEGTSRIGHPTQAFCTYSSECARLGSQAALQEAKRVVEEQYAVVGLLEDWDVSLAVMERLVPRFFAGASDIYREKLARNRTLRNENFYKPKLRAALRQKMVKSFQAEIEFYDFVKQRLYNQYESLKD</sequence>
<evidence type="ECO:0000256" key="3">
    <source>
        <dbReference type="ARBA" id="ARBA00022679"/>
    </source>
</evidence>
<keyword evidence="8" id="KW-0472">Membrane</keyword>
<proteinExistence type="inferred from homology"/>
<comment type="similarity">
    <text evidence="2">Belongs to the sulfotransferase 3 family.</text>
</comment>
<evidence type="ECO:0000256" key="9">
    <source>
        <dbReference type="ARBA" id="ARBA00023180"/>
    </source>
</evidence>
<dbReference type="GO" id="GO:0000139">
    <property type="term" value="C:Golgi membrane"/>
    <property type="evidence" value="ECO:0007669"/>
    <property type="project" value="UniProtKB-SubCell"/>
</dbReference>
<evidence type="ECO:0000256" key="4">
    <source>
        <dbReference type="ARBA" id="ARBA00022692"/>
    </source>
</evidence>
<name>A0A6A4XGT5_AMPAM</name>
<keyword evidence="5" id="KW-0735">Signal-anchor</keyword>
<keyword evidence="3 12" id="KW-0808">Transferase</keyword>
<feature type="region of interest" description="Disordered" evidence="10">
    <location>
        <begin position="37"/>
        <end position="74"/>
    </location>
</feature>
<dbReference type="EMBL" id="VIIS01000048">
    <property type="protein sequence ID" value="KAF0314081.1"/>
    <property type="molecule type" value="Genomic_DNA"/>
</dbReference>
<dbReference type="OrthoDB" id="10019582at2759"/>
<dbReference type="InterPro" id="IPR007734">
    <property type="entry name" value="Heparan_SO4_2-O-STrfase"/>
</dbReference>
<feature type="signal peptide" evidence="11">
    <location>
        <begin position="1"/>
        <end position="26"/>
    </location>
</feature>
<dbReference type="PANTHER" id="PTHR12129:SF20">
    <property type="entry name" value="HEPARAN SULFATE 2-O-SULFOTRANSFERASE PIPE"/>
    <property type="match status" value="1"/>
</dbReference>
<dbReference type="PANTHER" id="PTHR12129">
    <property type="entry name" value="HEPARAN SULFATE 2-O-SULFOTRANSFERASE"/>
    <property type="match status" value="1"/>
</dbReference>
<keyword evidence="13" id="KW-1185">Reference proteome</keyword>
<dbReference type="Gene3D" id="3.40.50.300">
    <property type="entry name" value="P-loop containing nucleotide triphosphate hydrolases"/>
    <property type="match status" value="1"/>
</dbReference>
<accession>A0A6A4XGT5</accession>
<dbReference type="InterPro" id="IPR005331">
    <property type="entry name" value="Sulfotransferase"/>
</dbReference>
<dbReference type="GO" id="GO:0008146">
    <property type="term" value="F:sulfotransferase activity"/>
    <property type="evidence" value="ECO:0007669"/>
    <property type="project" value="InterPro"/>
</dbReference>
<dbReference type="Pfam" id="PF03567">
    <property type="entry name" value="Sulfotransfer_2"/>
    <property type="match status" value="1"/>
</dbReference>
<keyword evidence="6" id="KW-1133">Transmembrane helix</keyword>
<protein>
    <submittedName>
        <fullName evidence="12">Heparan sulfate 2-O-sulfotransferase pipe</fullName>
    </submittedName>
</protein>
<feature type="chain" id="PRO_5025589509" evidence="11">
    <location>
        <begin position="27"/>
        <end position="357"/>
    </location>
</feature>
<evidence type="ECO:0000256" key="7">
    <source>
        <dbReference type="ARBA" id="ARBA00023034"/>
    </source>
</evidence>
<reference evidence="12 13" key="1">
    <citation type="submission" date="2019-07" db="EMBL/GenBank/DDBJ databases">
        <title>Draft genome assembly of a fouling barnacle, Amphibalanus amphitrite (Darwin, 1854): The first reference genome for Thecostraca.</title>
        <authorList>
            <person name="Kim W."/>
        </authorList>
    </citation>
    <scope>NUCLEOTIDE SEQUENCE [LARGE SCALE GENOMIC DNA]</scope>
    <source>
        <strain evidence="12">SNU_AA5</strain>
        <tissue evidence="12">Soma without cirri and trophi</tissue>
    </source>
</reference>
<feature type="compositionally biased region" description="Low complexity" evidence="10">
    <location>
        <begin position="37"/>
        <end position="71"/>
    </location>
</feature>
<comment type="caution">
    <text evidence="12">The sequence shown here is derived from an EMBL/GenBank/DDBJ whole genome shotgun (WGS) entry which is preliminary data.</text>
</comment>
<evidence type="ECO:0000256" key="6">
    <source>
        <dbReference type="ARBA" id="ARBA00022989"/>
    </source>
</evidence>
<dbReference type="SUPFAM" id="SSF52540">
    <property type="entry name" value="P-loop containing nucleoside triphosphate hydrolases"/>
    <property type="match status" value="1"/>
</dbReference>
<keyword evidence="9" id="KW-0325">Glycoprotein</keyword>